<dbReference type="GO" id="GO:0016787">
    <property type="term" value="F:hydrolase activity"/>
    <property type="evidence" value="ECO:0007669"/>
    <property type="project" value="UniProtKB-KW"/>
</dbReference>
<evidence type="ECO:0000256" key="1">
    <source>
        <dbReference type="ARBA" id="ARBA00022795"/>
    </source>
</evidence>
<dbReference type="OrthoDB" id="5767686at2"/>
<dbReference type="Proteomes" id="UP000305675">
    <property type="component" value="Unassembled WGS sequence"/>
</dbReference>
<accession>A0A4U1BND0</accession>
<feature type="domain" description="Flagellar protein FlgJ N-terminal" evidence="2">
    <location>
        <begin position="44"/>
        <end position="95"/>
    </location>
</feature>
<gene>
    <name evidence="3" type="ORF">FCL42_12300</name>
</gene>
<keyword evidence="3" id="KW-0378">Hydrolase</keyword>
<reference evidence="3 4" key="1">
    <citation type="submission" date="2019-04" db="EMBL/GenBank/DDBJ databases">
        <authorList>
            <person name="Hwang J.C."/>
        </authorList>
    </citation>
    <scope>NUCLEOTIDE SEQUENCE [LARGE SCALE GENOMIC DNA]</scope>
    <source>
        <strain evidence="3 4">IMCC35002</strain>
    </source>
</reference>
<evidence type="ECO:0000259" key="2">
    <source>
        <dbReference type="Pfam" id="PF10135"/>
    </source>
</evidence>
<keyword evidence="4" id="KW-1185">Reference proteome</keyword>
<protein>
    <submittedName>
        <fullName evidence="3">Peptidoglycan hydrolase</fullName>
    </submittedName>
</protein>
<organism evidence="3 4">
    <name type="scientific">Ferrimonas aestuarii</name>
    <dbReference type="NCBI Taxonomy" id="2569539"/>
    <lineage>
        <taxon>Bacteria</taxon>
        <taxon>Pseudomonadati</taxon>
        <taxon>Pseudomonadota</taxon>
        <taxon>Gammaproteobacteria</taxon>
        <taxon>Alteromonadales</taxon>
        <taxon>Ferrimonadaceae</taxon>
        <taxon>Ferrimonas</taxon>
    </lineage>
</organism>
<proteinExistence type="predicted"/>
<dbReference type="RefSeq" id="WP_136863721.1">
    <property type="nucleotide sequence ID" value="NZ_SWCJ01000008.1"/>
</dbReference>
<dbReference type="EMBL" id="SWCJ01000008">
    <property type="protein sequence ID" value="TKB54586.1"/>
    <property type="molecule type" value="Genomic_DNA"/>
</dbReference>
<evidence type="ECO:0000313" key="3">
    <source>
        <dbReference type="EMBL" id="TKB54586.1"/>
    </source>
</evidence>
<sequence>MKIESANYLQHLDANTLISKHGQDGAIQAVSEQFEAQFLQTVLKHMRSANEVLAAEDSALSSMGDSVFQDMYDSQLALSLSGKTGSPLVEALTKQLGGEFKSETSAVAIEPQQPTTKAMQQAVILPFVVKDAV</sequence>
<keyword evidence="1" id="KW-1005">Bacterial flagellum biogenesis</keyword>
<dbReference type="GO" id="GO:0044781">
    <property type="term" value="P:bacterial-type flagellum organization"/>
    <property type="evidence" value="ECO:0007669"/>
    <property type="project" value="UniProtKB-KW"/>
</dbReference>
<comment type="caution">
    <text evidence="3">The sequence shown here is derived from an EMBL/GenBank/DDBJ whole genome shotgun (WGS) entry which is preliminary data.</text>
</comment>
<dbReference type="AlphaFoldDB" id="A0A4U1BND0"/>
<name>A0A4U1BND0_9GAMM</name>
<dbReference type="InterPro" id="IPR019301">
    <property type="entry name" value="Flagellar_prot_FlgJ_N"/>
</dbReference>
<evidence type="ECO:0000313" key="4">
    <source>
        <dbReference type="Proteomes" id="UP000305675"/>
    </source>
</evidence>
<dbReference type="Pfam" id="PF10135">
    <property type="entry name" value="Rod-binding"/>
    <property type="match status" value="1"/>
</dbReference>